<protein>
    <submittedName>
        <fullName evidence="1">Uncharacterized protein</fullName>
    </submittedName>
</protein>
<gene>
    <name evidence="1" type="ORF">IE53DRAFT_409280</name>
</gene>
<dbReference type="Proteomes" id="UP000245626">
    <property type="component" value="Unassembled WGS sequence"/>
</dbReference>
<reference evidence="1 2" key="1">
    <citation type="journal article" date="2018" name="Mol. Biol. Evol.">
        <title>Broad Genomic Sampling Reveals a Smut Pathogenic Ancestry of the Fungal Clade Ustilaginomycotina.</title>
        <authorList>
            <person name="Kijpornyongpan T."/>
            <person name="Mondo S.J."/>
            <person name="Barry K."/>
            <person name="Sandor L."/>
            <person name="Lee J."/>
            <person name="Lipzen A."/>
            <person name="Pangilinan J."/>
            <person name="LaButti K."/>
            <person name="Hainaut M."/>
            <person name="Henrissat B."/>
            <person name="Grigoriev I.V."/>
            <person name="Spatafora J.W."/>
            <person name="Aime M.C."/>
        </authorList>
    </citation>
    <scope>NUCLEOTIDE SEQUENCE [LARGE SCALE GENOMIC DNA]</scope>
    <source>
        <strain evidence="1 2">SA 807</strain>
    </source>
</reference>
<keyword evidence="2" id="KW-1185">Reference proteome</keyword>
<proteinExistence type="predicted"/>
<sequence>MSASFTPKHHLLNPNFESYRLIQEDQDEQQSVSQTFSQQTFPLLSRPLDLNQIFDNPIGGPSSSTNLGYKEMKDRAYTQLLAPSSHACSDEPLQGLAGGYVDSNGFVVLISLNGDTKPSYHPVHRLDRYEPGLPFCSGSSPCLPSLTSLTSSIWMASSGFGTLTILKAFKQRGLSTNQHRWAVKEVSKHELLSEDGDLVPFRPLGAKVEELSNPAGGKRFKISTMLQSPRKVTGFKSDVGPMGGLGSARGRTTFEARPISGSTKTVFDVRMVTILADIDATEVTDGEAAMDVDRSVEAETLQVNWCVTGEEPAYYSHFDEDGRRCVLGAEASFTISSSKSVPSHDQTNQGGNETSGGAFPGLEPQPGRPSAAPTFEPRRPPPYSWAQTSDTLTVAFSLPPTLTKSAFRIHFSLKGLSISLTDAAATALSRPRLVEITEGQSEEMSHSKTDPLQETADKIIWGHYESRPLWGEVDPSGSVWTWEKVLGTGPMKGQELGVLTLHLEKKFEGTRWPHVFGGSGKRKWGARRDQEERVSSFRRATEQFEAVKRGEDQAGEEEEQEEEEDEEEEVPETLDPSELLDMLEGLEKYTVDEEMPSAASLGPITSSLGTASGNASGGGRGIESASLLRDGLEEEDESVGRKMILTWVENFDGSGKEEIELKRPPMDLSIDRNVLALPLPSARSEDQVTIKSDLDGLVFSPPGEGSMEWDHVDTLPALSFVLASKRDAGKVFVHRPRPTRASPGAGEGISDHESVVLAFESSPGGLGRGSSSEGGEGAGNLFVYYGPSEERAGSKQNQGKSRVIRLGSRDGFYDPSSADCGTSGSLVGVASSFVRRNDEDEYGGQGKGGKEEEVLLCLCEKGLIILKGVL</sequence>
<evidence type="ECO:0000313" key="2">
    <source>
        <dbReference type="Proteomes" id="UP000245626"/>
    </source>
</evidence>
<name>A0ACD0P3N4_9BASI</name>
<organism evidence="1 2">
    <name type="scientific">Violaceomyces palustris</name>
    <dbReference type="NCBI Taxonomy" id="1673888"/>
    <lineage>
        <taxon>Eukaryota</taxon>
        <taxon>Fungi</taxon>
        <taxon>Dikarya</taxon>
        <taxon>Basidiomycota</taxon>
        <taxon>Ustilaginomycotina</taxon>
        <taxon>Ustilaginomycetes</taxon>
        <taxon>Violaceomycetales</taxon>
        <taxon>Violaceomycetaceae</taxon>
        <taxon>Violaceomyces</taxon>
    </lineage>
</organism>
<dbReference type="EMBL" id="KZ819766">
    <property type="protein sequence ID" value="PWN52620.1"/>
    <property type="molecule type" value="Genomic_DNA"/>
</dbReference>
<evidence type="ECO:0000313" key="1">
    <source>
        <dbReference type="EMBL" id="PWN52620.1"/>
    </source>
</evidence>
<accession>A0ACD0P3N4</accession>